<proteinExistence type="predicted"/>
<evidence type="ECO:0008006" key="5">
    <source>
        <dbReference type="Google" id="ProtNLM"/>
    </source>
</evidence>
<dbReference type="InterPro" id="IPR027417">
    <property type="entry name" value="P-loop_NTPase"/>
</dbReference>
<dbReference type="PANTHER" id="PTHR43581:SF2">
    <property type="entry name" value="EXCINUCLEASE ATPASE SUBUNIT"/>
    <property type="match status" value="1"/>
</dbReference>
<dbReference type="Pfam" id="PF13304">
    <property type="entry name" value="AAA_21"/>
    <property type="match status" value="1"/>
</dbReference>
<dbReference type="AlphaFoldDB" id="A0A3E5EFM7"/>
<dbReference type="InterPro" id="IPR014592">
    <property type="entry name" value="P-loop_UCP034888"/>
</dbReference>
<dbReference type="PIRSF" id="PIRSF034888">
    <property type="entry name" value="P-loop_UCP034888"/>
    <property type="match status" value="1"/>
</dbReference>
<dbReference type="RefSeq" id="WP_005858583.1">
    <property type="nucleotide sequence ID" value="NZ_CAXSUA010000021.1"/>
</dbReference>
<gene>
    <name evidence="3" type="ORF">DXB37_21455</name>
</gene>
<dbReference type="PANTHER" id="PTHR43581">
    <property type="entry name" value="ATP/GTP PHOSPHATASE"/>
    <property type="match status" value="1"/>
</dbReference>
<sequence length="353" mass="38911">MLNNLTVNNYKCLVECSLELKPLNLFAGPNSSGKSTALQALLIASDNVTEQKGKHGLKNRRTEASNFNDVRNFVTNAKSYEICISYHGEDPTRLCFTPGDDSFQTTFVEQSADASPNLLGVLGSENLLYLPATRPGGAYMHPVNPDSENKLGRNGEFVIDYYAKHRLDTLDAALILAPGTQTLEGQVNYQLDRLTGYRLVVETVGSNHYVKYETRSGKQLLPYHVGTGVSFMTEVIIACFATPKGGMVITENPEIHLHPKAQADLIDFMAKIAKAGVQIIIESHSDHLFNGIRRLISQEKLALSDVAVYNFRQDGNGLTHAEPVEFTPQGGIQSYIPGMFEQFDIDLDAILKL</sequence>
<dbReference type="Gene3D" id="3.40.50.300">
    <property type="entry name" value="P-loop containing nucleotide triphosphate hydrolases"/>
    <property type="match status" value="2"/>
</dbReference>
<evidence type="ECO:0000259" key="1">
    <source>
        <dbReference type="Pfam" id="PF13175"/>
    </source>
</evidence>
<evidence type="ECO:0000313" key="3">
    <source>
        <dbReference type="EMBL" id="RGN87507.1"/>
    </source>
</evidence>
<name>A0A3E5EFM7_BACUN</name>
<dbReference type="InterPro" id="IPR051396">
    <property type="entry name" value="Bact_Antivir_Def_Nuclease"/>
</dbReference>
<comment type="caution">
    <text evidence="3">The sequence shown here is derived from an EMBL/GenBank/DDBJ whole genome shotgun (WGS) entry which is preliminary data.</text>
</comment>
<dbReference type="GeneID" id="69591789"/>
<protein>
    <recommendedName>
        <fullName evidence="5">AAA family ATPase</fullName>
    </recommendedName>
</protein>
<dbReference type="SUPFAM" id="SSF52540">
    <property type="entry name" value="P-loop containing nucleoside triphosphate hydrolases"/>
    <property type="match status" value="1"/>
</dbReference>
<reference evidence="3 4" key="1">
    <citation type="submission" date="2018-08" db="EMBL/GenBank/DDBJ databases">
        <title>A genome reference for cultivated species of the human gut microbiota.</title>
        <authorList>
            <person name="Zou Y."/>
            <person name="Xue W."/>
            <person name="Luo G."/>
        </authorList>
    </citation>
    <scope>NUCLEOTIDE SEQUENCE [LARGE SCALE GENOMIC DNA]</scope>
    <source>
        <strain evidence="3 4">OM03-4</strain>
    </source>
</reference>
<dbReference type="Pfam" id="PF13175">
    <property type="entry name" value="AAA_15"/>
    <property type="match status" value="1"/>
</dbReference>
<evidence type="ECO:0000259" key="2">
    <source>
        <dbReference type="Pfam" id="PF13304"/>
    </source>
</evidence>
<dbReference type="GO" id="GO:0016887">
    <property type="term" value="F:ATP hydrolysis activity"/>
    <property type="evidence" value="ECO:0007669"/>
    <property type="project" value="InterPro"/>
</dbReference>
<organism evidence="3 4">
    <name type="scientific">Bacteroides uniformis</name>
    <dbReference type="NCBI Taxonomy" id="820"/>
    <lineage>
        <taxon>Bacteria</taxon>
        <taxon>Pseudomonadati</taxon>
        <taxon>Bacteroidota</taxon>
        <taxon>Bacteroidia</taxon>
        <taxon>Bacteroidales</taxon>
        <taxon>Bacteroidaceae</taxon>
        <taxon>Bacteroides</taxon>
    </lineage>
</organism>
<dbReference type="InterPro" id="IPR041685">
    <property type="entry name" value="AAA_GajA/Old/RecF-like"/>
</dbReference>
<evidence type="ECO:0000313" key="4">
    <source>
        <dbReference type="Proteomes" id="UP000260759"/>
    </source>
</evidence>
<feature type="domain" description="Endonuclease GajA/Old nuclease/RecF-like AAA" evidence="1">
    <location>
        <begin position="1"/>
        <end position="90"/>
    </location>
</feature>
<dbReference type="EMBL" id="QSVA01000042">
    <property type="protein sequence ID" value="RGN87507.1"/>
    <property type="molecule type" value="Genomic_DNA"/>
</dbReference>
<accession>A0A3E5EFM7</accession>
<dbReference type="InterPro" id="IPR003959">
    <property type="entry name" value="ATPase_AAA_core"/>
</dbReference>
<feature type="domain" description="ATPase AAA-type core" evidence="2">
    <location>
        <begin position="187"/>
        <end position="289"/>
    </location>
</feature>
<dbReference type="GO" id="GO:0005524">
    <property type="term" value="F:ATP binding"/>
    <property type="evidence" value="ECO:0007669"/>
    <property type="project" value="InterPro"/>
</dbReference>
<dbReference type="Proteomes" id="UP000260759">
    <property type="component" value="Unassembled WGS sequence"/>
</dbReference>